<sequence length="91" mass="9450">MLEHRPGSAGQQEHGYGPGAPRGNPFPPAHANQTLPGLIAALGPEVVTSLMNSQYGAIPPPPPSSYVRSGSAGQRLQTWGLAREGLRQAQG</sequence>
<comment type="caution">
    <text evidence="1">The sequence shown here is derived from an EMBL/GenBank/DDBJ whole genome shotgun (WGS) entry which is preliminary data.</text>
</comment>
<reference evidence="1" key="1">
    <citation type="submission" date="2022-08" db="EMBL/GenBank/DDBJ databases">
        <title>Genome Sequence of Pycnoporus sanguineus.</title>
        <authorList>
            <person name="Buettner E."/>
        </authorList>
    </citation>
    <scope>NUCLEOTIDE SEQUENCE</scope>
    <source>
        <strain evidence="1">CG-C14</strain>
    </source>
</reference>
<protein>
    <submittedName>
        <fullName evidence="1">Uncharacterized protein</fullName>
    </submittedName>
</protein>
<evidence type="ECO:0000313" key="1">
    <source>
        <dbReference type="EMBL" id="KAJ2959420.1"/>
    </source>
</evidence>
<proteinExistence type="predicted"/>
<organism evidence="1 2">
    <name type="scientific">Trametes sanguinea</name>
    <dbReference type="NCBI Taxonomy" id="158606"/>
    <lineage>
        <taxon>Eukaryota</taxon>
        <taxon>Fungi</taxon>
        <taxon>Dikarya</taxon>
        <taxon>Basidiomycota</taxon>
        <taxon>Agaricomycotina</taxon>
        <taxon>Agaricomycetes</taxon>
        <taxon>Polyporales</taxon>
        <taxon>Polyporaceae</taxon>
        <taxon>Trametes</taxon>
    </lineage>
</organism>
<dbReference type="Proteomes" id="UP001144978">
    <property type="component" value="Unassembled WGS sequence"/>
</dbReference>
<accession>A0ACC1MC95</accession>
<gene>
    <name evidence="1" type="ORF">NUW54_g14480</name>
</gene>
<evidence type="ECO:0000313" key="2">
    <source>
        <dbReference type="Proteomes" id="UP001144978"/>
    </source>
</evidence>
<name>A0ACC1MC95_9APHY</name>
<dbReference type="EMBL" id="JANSHE010007514">
    <property type="protein sequence ID" value="KAJ2959420.1"/>
    <property type="molecule type" value="Genomic_DNA"/>
</dbReference>
<keyword evidence="2" id="KW-1185">Reference proteome</keyword>